<dbReference type="SUPFAM" id="SSF52440">
    <property type="entry name" value="PreATP-grasp domain"/>
    <property type="match status" value="1"/>
</dbReference>
<keyword evidence="3" id="KW-0436">Ligase</keyword>
<comment type="caution">
    <text evidence="11">The sequence shown here is derived from an EMBL/GenBank/DDBJ whole genome shotgun (WGS) entry which is preliminary data.</text>
</comment>
<dbReference type="STRING" id="1443111.Z949_2472"/>
<dbReference type="InterPro" id="IPR011764">
    <property type="entry name" value="Biotin_carboxylation_dom"/>
</dbReference>
<protein>
    <recommendedName>
        <fullName evidence="2">biotin carboxylase</fullName>
        <ecNumber evidence="2">6.3.4.14</ecNumber>
    </recommendedName>
</protein>
<dbReference type="NCBIfam" id="NF009471">
    <property type="entry name" value="PRK12833.1"/>
    <property type="match status" value="1"/>
</dbReference>
<dbReference type="Gene3D" id="3.30.470.20">
    <property type="entry name" value="ATP-grasp fold, B domain"/>
    <property type="match status" value="1"/>
</dbReference>
<dbReference type="PROSITE" id="PS00866">
    <property type="entry name" value="CPSASE_1"/>
    <property type="match status" value="1"/>
</dbReference>
<dbReference type="InterPro" id="IPR005479">
    <property type="entry name" value="CPAse_ATP-bd"/>
</dbReference>
<dbReference type="EMBL" id="RAQK01000001">
    <property type="protein sequence ID" value="RKE95953.1"/>
    <property type="molecule type" value="Genomic_DNA"/>
</dbReference>
<comment type="function">
    <text evidence="1">This protein is a component of the acetyl coenzyme A carboxylase complex; first, biotin carboxylase catalyzes the carboxylation of the carrier protein and then the transcarboxylase transfers the carboxyl group to form malonyl-CoA.</text>
</comment>
<dbReference type="NCBIfam" id="NF006367">
    <property type="entry name" value="PRK08591.1"/>
    <property type="match status" value="1"/>
</dbReference>
<dbReference type="InterPro" id="IPR005482">
    <property type="entry name" value="Biotin_COase_C"/>
</dbReference>
<evidence type="ECO:0000313" key="12">
    <source>
        <dbReference type="Proteomes" id="UP000284407"/>
    </source>
</evidence>
<name>A0A420DP53_9RHOB</name>
<evidence type="ECO:0000256" key="2">
    <source>
        <dbReference type="ARBA" id="ARBA00013263"/>
    </source>
</evidence>
<dbReference type="InterPro" id="IPR011054">
    <property type="entry name" value="Rudment_hybrid_motif"/>
</dbReference>
<gene>
    <name evidence="11" type="ORF">C8N30_0502</name>
</gene>
<evidence type="ECO:0000259" key="9">
    <source>
        <dbReference type="PROSITE" id="PS50975"/>
    </source>
</evidence>
<dbReference type="Pfam" id="PF00289">
    <property type="entry name" value="Biotin_carb_N"/>
    <property type="match status" value="1"/>
</dbReference>
<dbReference type="OrthoDB" id="9763189at2"/>
<dbReference type="PANTHER" id="PTHR48095">
    <property type="entry name" value="PYRUVATE CARBOXYLASE SUBUNIT A"/>
    <property type="match status" value="1"/>
</dbReference>
<feature type="domain" description="ATP-grasp" evidence="9">
    <location>
        <begin position="121"/>
        <end position="318"/>
    </location>
</feature>
<dbReference type="SUPFAM" id="SSF56059">
    <property type="entry name" value="Glutathione synthetase ATP-binding domain-like"/>
    <property type="match status" value="1"/>
</dbReference>
<dbReference type="FunFam" id="3.40.50.20:FF:000010">
    <property type="entry name" value="Propionyl-CoA carboxylase subunit alpha"/>
    <property type="match status" value="1"/>
</dbReference>
<feature type="domain" description="Biotin carboxylation" evidence="10">
    <location>
        <begin position="2"/>
        <end position="447"/>
    </location>
</feature>
<evidence type="ECO:0000256" key="8">
    <source>
        <dbReference type="PROSITE-ProRule" id="PRU00409"/>
    </source>
</evidence>
<reference evidence="11 12" key="1">
    <citation type="submission" date="2018-09" db="EMBL/GenBank/DDBJ databases">
        <title>Genomic Encyclopedia of Archaeal and Bacterial Type Strains, Phase II (KMG-II): from individual species to whole genera.</title>
        <authorList>
            <person name="Goeker M."/>
        </authorList>
    </citation>
    <scope>NUCLEOTIDE SEQUENCE [LARGE SCALE GENOMIC DNA]</scope>
    <source>
        <strain evidence="11 12">DSM 11458</strain>
    </source>
</reference>
<evidence type="ECO:0000256" key="3">
    <source>
        <dbReference type="ARBA" id="ARBA00022598"/>
    </source>
</evidence>
<evidence type="ECO:0000256" key="7">
    <source>
        <dbReference type="ARBA" id="ARBA00048600"/>
    </source>
</evidence>
<dbReference type="InterPro" id="IPR011761">
    <property type="entry name" value="ATP-grasp"/>
</dbReference>
<dbReference type="AlphaFoldDB" id="A0A420DP53"/>
<evidence type="ECO:0000259" key="10">
    <source>
        <dbReference type="PROSITE" id="PS50979"/>
    </source>
</evidence>
<dbReference type="Pfam" id="PF02785">
    <property type="entry name" value="Biotin_carb_C"/>
    <property type="match status" value="1"/>
</dbReference>
<dbReference type="GO" id="GO:0046872">
    <property type="term" value="F:metal ion binding"/>
    <property type="evidence" value="ECO:0007669"/>
    <property type="project" value="InterPro"/>
</dbReference>
<accession>A0A420DP53</accession>
<sequence>MTISRLFIANRGEIAVRIIHAAKALGITTIQGYSEADADMLAVKLADESICIGPAPAKESYLKIDSLMAAIKSSNADAVHPGYGFLSESPAFVRAVEAAAVTFIGPSAATIERMGDKVEARKAAEAAGVPVVPGSKGRVETVDEAARIAAEIGYPVMIKAAAGGGGRGIRVADNEAELRKLAPQAQQEAAAAFGDGGLYLERAVRSPRHIEVQIVGDGTNAIHCFERECSLQRRRQKVWEEAGADCLDAKTRDDLCASAVALAKDVNYRGAGTLEYLYDEATKEFFFIEMNTRIQVEHPVSEMITGIDLVQEMIRVCGGQKLNITQDQITRNGHAIEVRINAEDPYKQFMPWPGKLESMHLPEGDGIRIDHFLYEGYQIPPFYDSLLGKVIVHAPTRAEAIKKLKTVLQQIELKGLKTTIPLHLALADDPDVQARKFHTQWLEPWLAAGNLKQTSTTGGAS</sequence>
<dbReference type="PROSITE" id="PS50975">
    <property type="entry name" value="ATP_GRASP"/>
    <property type="match status" value="1"/>
</dbReference>
<keyword evidence="4 8" id="KW-0547">Nucleotide-binding</keyword>
<organism evidence="11 12">
    <name type="scientific">Sulfitobacter guttiformis</name>
    <dbReference type="NCBI Taxonomy" id="74349"/>
    <lineage>
        <taxon>Bacteria</taxon>
        <taxon>Pseudomonadati</taxon>
        <taxon>Pseudomonadota</taxon>
        <taxon>Alphaproteobacteria</taxon>
        <taxon>Rhodobacterales</taxon>
        <taxon>Roseobacteraceae</taxon>
        <taxon>Sulfitobacter</taxon>
    </lineage>
</organism>
<dbReference type="InterPro" id="IPR051602">
    <property type="entry name" value="ACC_Biotin_Carboxylase"/>
</dbReference>
<keyword evidence="12" id="KW-1185">Reference proteome</keyword>
<dbReference type="InterPro" id="IPR005481">
    <property type="entry name" value="BC-like_N"/>
</dbReference>
<keyword evidence="6" id="KW-0092">Biotin</keyword>
<dbReference type="GO" id="GO:0004075">
    <property type="term" value="F:biotin carboxylase activity"/>
    <property type="evidence" value="ECO:0007669"/>
    <property type="project" value="UniProtKB-EC"/>
</dbReference>
<dbReference type="Pfam" id="PF02786">
    <property type="entry name" value="CPSase_L_D2"/>
    <property type="match status" value="1"/>
</dbReference>
<dbReference type="EC" id="6.3.4.14" evidence="2"/>
<dbReference type="Proteomes" id="UP000284407">
    <property type="component" value="Unassembled WGS sequence"/>
</dbReference>
<evidence type="ECO:0000256" key="6">
    <source>
        <dbReference type="ARBA" id="ARBA00023267"/>
    </source>
</evidence>
<evidence type="ECO:0000256" key="1">
    <source>
        <dbReference type="ARBA" id="ARBA00003761"/>
    </source>
</evidence>
<comment type="catalytic activity">
    <reaction evidence="7">
        <text>N(6)-biotinyl-L-lysyl-[protein] + hydrogencarbonate + ATP = N(6)-carboxybiotinyl-L-lysyl-[protein] + ADP + phosphate + H(+)</text>
        <dbReference type="Rhea" id="RHEA:13501"/>
        <dbReference type="Rhea" id="RHEA-COMP:10505"/>
        <dbReference type="Rhea" id="RHEA-COMP:10506"/>
        <dbReference type="ChEBI" id="CHEBI:15378"/>
        <dbReference type="ChEBI" id="CHEBI:17544"/>
        <dbReference type="ChEBI" id="CHEBI:30616"/>
        <dbReference type="ChEBI" id="CHEBI:43474"/>
        <dbReference type="ChEBI" id="CHEBI:83144"/>
        <dbReference type="ChEBI" id="CHEBI:83145"/>
        <dbReference type="ChEBI" id="CHEBI:456216"/>
        <dbReference type="EC" id="6.3.4.14"/>
    </reaction>
</comment>
<dbReference type="RefSeq" id="WP_025062907.1">
    <property type="nucleotide sequence ID" value="NZ_RAQK01000001.1"/>
</dbReference>
<evidence type="ECO:0000256" key="5">
    <source>
        <dbReference type="ARBA" id="ARBA00022840"/>
    </source>
</evidence>
<evidence type="ECO:0000313" key="11">
    <source>
        <dbReference type="EMBL" id="RKE95953.1"/>
    </source>
</evidence>
<dbReference type="SUPFAM" id="SSF51246">
    <property type="entry name" value="Rudiment single hybrid motif"/>
    <property type="match status" value="1"/>
</dbReference>
<dbReference type="PANTHER" id="PTHR48095:SF2">
    <property type="entry name" value="BIOTIN CARBOXYLASE, CHLOROPLASTIC"/>
    <property type="match status" value="1"/>
</dbReference>
<proteinExistence type="predicted"/>
<dbReference type="GO" id="GO:0005524">
    <property type="term" value="F:ATP binding"/>
    <property type="evidence" value="ECO:0007669"/>
    <property type="project" value="UniProtKB-UniRule"/>
</dbReference>
<dbReference type="PROSITE" id="PS50979">
    <property type="entry name" value="BC"/>
    <property type="match status" value="1"/>
</dbReference>
<dbReference type="InterPro" id="IPR016185">
    <property type="entry name" value="PreATP-grasp_dom_sf"/>
</dbReference>
<dbReference type="PROSITE" id="PS00867">
    <property type="entry name" value="CPSASE_2"/>
    <property type="match status" value="1"/>
</dbReference>
<dbReference type="SMART" id="SM00878">
    <property type="entry name" value="Biotin_carb_C"/>
    <property type="match status" value="1"/>
</dbReference>
<keyword evidence="5 8" id="KW-0067">ATP-binding</keyword>
<evidence type="ECO:0000256" key="4">
    <source>
        <dbReference type="ARBA" id="ARBA00022741"/>
    </source>
</evidence>
<dbReference type="FunFam" id="3.30.1490.20:FF:000018">
    <property type="entry name" value="Biotin carboxylase"/>
    <property type="match status" value="1"/>
</dbReference>